<feature type="domain" description="Ubiquitin-like" evidence="1">
    <location>
        <begin position="139"/>
        <end position="222"/>
    </location>
</feature>
<dbReference type="Gene3D" id="3.10.20.90">
    <property type="entry name" value="Phosphatidylinositol 3-kinase Catalytic Subunit, Chain A, domain 1"/>
    <property type="match status" value="1"/>
</dbReference>
<evidence type="ECO:0000313" key="3">
    <source>
        <dbReference type="RefSeq" id="XP_023167512.2"/>
    </source>
</evidence>
<dbReference type="RefSeq" id="XP_023167512.2">
    <property type="nucleotide sequence ID" value="XM_023311744.2"/>
</dbReference>
<dbReference type="Proteomes" id="UP000504633">
    <property type="component" value="Unplaced"/>
</dbReference>
<dbReference type="CTD" id="5412"/>
<dbReference type="GeneID" id="111597182"/>
<dbReference type="KEGG" id="dhe:111597182"/>
<dbReference type="PANTHER" id="PTHR13169:SF0">
    <property type="entry name" value="UBIQUITIN-LIKE PROTEIN 3"/>
    <property type="match status" value="1"/>
</dbReference>
<gene>
    <name evidence="3 4 5" type="primary">LOC111597182</name>
</gene>
<dbReference type="InterPro" id="IPR029071">
    <property type="entry name" value="Ubiquitin-like_domsf"/>
</dbReference>
<dbReference type="PROSITE" id="PS50053">
    <property type="entry name" value="UBIQUITIN_2"/>
    <property type="match status" value="1"/>
</dbReference>
<proteinExistence type="predicted"/>
<name>A0A6J1LNH2_DROHY</name>
<dbReference type="Pfam" id="PF13881">
    <property type="entry name" value="Rad60-SLD_2"/>
    <property type="match status" value="1"/>
</dbReference>
<dbReference type="OrthoDB" id="1043111at2759"/>
<protein>
    <submittedName>
        <fullName evidence="3 4">Uncharacterized protein LOC111597182 isoform X1</fullName>
    </submittedName>
</protein>
<dbReference type="SUPFAM" id="SSF54236">
    <property type="entry name" value="Ubiquitin-like"/>
    <property type="match status" value="1"/>
</dbReference>
<dbReference type="PANTHER" id="PTHR13169">
    <property type="entry name" value="UBIQUITIN-LIKE PROTEIN 3 HCG-1 PROTEIN"/>
    <property type="match status" value="1"/>
</dbReference>
<dbReference type="CDD" id="cd17048">
    <property type="entry name" value="Ubl_UBL3"/>
    <property type="match status" value="1"/>
</dbReference>
<evidence type="ECO:0000259" key="1">
    <source>
        <dbReference type="PROSITE" id="PS50053"/>
    </source>
</evidence>
<dbReference type="AlphaFoldDB" id="A0A6J1LNH2"/>
<dbReference type="InterPro" id="IPR000626">
    <property type="entry name" value="Ubiquitin-like_dom"/>
</dbReference>
<evidence type="ECO:0000313" key="4">
    <source>
        <dbReference type="RefSeq" id="XP_023167513.2"/>
    </source>
</evidence>
<evidence type="ECO:0000313" key="2">
    <source>
        <dbReference type="Proteomes" id="UP000504633"/>
    </source>
</evidence>
<dbReference type="RefSeq" id="XP_023167515.2">
    <property type="nucleotide sequence ID" value="XM_023311747.2"/>
</dbReference>
<organism evidence="2 4">
    <name type="scientific">Drosophila hydei</name>
    <name type="common">Fruit fly</name>
    <dbReference type="NCBI Taxonomy" id="7224"/>
    <lineage>
        <taxon>Eukaryota</taxon>
        <taxon>Metazoa</taxon>
        <taxon>Ecdysozoa</taxon>
        <taxon>Arthropoda</taxon>
        <taxon>Hexapoda</taxon>
        <taxon>Insecta</taxon>
        <taxon>Pterygota</taxon>
        <taxon>Neoptera</taxon>
        <taxon>Endopterygota</taxon>
        <taxon>Diptera</taxon>
        <taxon>Brachycera</taxon>
        <taxon>Muscomorpha</taxon>
        <taxon>Ephydroidea</taxon>
        <taxon>Drosophilidae</taxon>
        <taxon>Drosophila</taxon>
    </lineage>
</organism>
<accession>A0A6J1LNH2</accession>
<reference evidence="3 4" key="1">
    <citation type="submission" date="2025-04" db="UniProtKB">
        <authorList>
            <consortium name="RefSeq"/>
        </authorList>
    </citation>
    <scope>IDENTIFICATION</scope>
    <source>
        <strain evidence="3 4">15085-1641.00</strain>
        <tissue evidence="3 4">Whole body</tissue>
    </source>
</reference>
<sequence>MLTTTTAIVTSTSIGHHQHQFTKNKLSTSGSFVVDSVNMSTPITTTMLTSHSYLPPMATCSKIPAINAHQQQSHYILQKSAPNTCFNNDIGMVEREHMCSSSSTVPQDESISSSCISTKRILTPLFTHKTTRTIPSDKINLRLILVSGKTKEFVFNATDSAGDISKTVFDNWPLDWSQEAVSKSEILRLIYQGRFLHCNVTLGALGLPLGKTTVMHLVPRDNLPEPNSQGRRRLGKPIKYIYQDVKPRIEPNSSV</sequence>
<keyword evidence="2" id="KW-1185">Reference proteome</keyword>
<dbReference type="RefSeq" id="XP_023167513.2">
    <property type="nucleotide sequence ID" value="XM_023311745.2"/>
</dbReference>
<dbReference type="InterPro" id="IPR039540">
    <property type="entry name" value="UBL3-like_ubiquitin_dom"/>
</dbReference>
<dbReference type="InterPro" id="IPR047977">
    <property type="entry name" value="UBL3_Ubl_met"/>
</dbReference>
<dbReference type="InterPro" id="IPR040015">
    <property type="entry name" value="UBL3-like"/>
</dbReference>
<evidence type="ECO:0000313" key="5">
    <source>
        <dbReference type="RefSeq" id="XP_023167515.2"/>
    </source>
</evidence>